<dbReference type="PANTHER" id="PTHR12526">
    <property type="entry name" value="GLYCOSYLTRANSFERASE"/>
    <property type="match status" value="1"/>
</dbReference>
<reference evidence="3" key="2">
    <citation type="submission" date="2023-03" db="EMBL/GenBank/DDBJ databases">
        <authorList>
            <person name="Vazquez L."/>
            <person name="Rodriguez J."/>
            <person name="Mayo B."/>
            <person name="Florez A.B."/>
        </authorList>
    </citation>
    <scope>NUCLEOTIDE SEQUENCE</scope>
    <source>
        <strain evidence="3">5A3I</strain>
    </source>
</reference>
<dbReference type="Pfam" id="PF00534">
    <property type="entry name" value="Glycos_transf_1"/>
    <property type="match status" value="1"/>
</dbReference>
<evidence type="ECO:0000259" key="1">
    <source>
        <dbReference type="Pfam" id="PF00534"/>
    </source>
</evidence>
<feature type="domain" description="Glycosyl transferase family 1" evidence="1">
    <location>
        <begin position="187"/>
        <end position="333"/>
    </location>
</feature>
<gene>
    <name evidence="3" type="ORF">P1A27_13810</name>
</gene>
<reference evidence="3" key="1">
    <citation type="journal article" date="2023" name="Int. J. Mol. Sci.">
        <title>Antibiotic Resistance/Susceptibility Profiles of Staphylococcus equorum Strains from Cheese, and Genome Analysis for Antibiotic Resistance Genes.</title>
        <authorList>
            <person name="Vazquez L."/>
            <person name="Srednik M.E."/>
            <person name="Rodriguez J."/>
            <person name="Florez A.B."/>
            <person name="Mayo B."/>
        </authorList>
    </citation>
    <scope>NUCLEOTIDE SEQUENCE</scope>
    <source>
        <strain evidence="3">5A3I</strain>
    </source>
</reference>
<dbReference type="Pfam" id="PF13439">
    <property type="entry name" value="Glyco_transf_4"/>
    <property type="match status" value="1"/>
</dbReference>
<organism evidence="3 4">
    <name type="scientific">Staphylococcus equorum</name>
    <dbReference type="NCBI Taxonomy" id="246432"/>
    <lineage>
        <taxon>Bacteria</taxon>
        <taxon>Bacillati</taxon>
        <taxon>Bacillota</taxon>
        <taxon>Bacilli</taxon>
        <taxon>Bacillales</taxon>
        <taxon>Staphylococcaceae</taxon>
        <taxon>Staphylococcus</taxon>
    </lineage>
</organism>
<name>A0AAW7AK50_9STAP</name>
<feature type="domain" description="Glycosyltransferase subfamily 4-like N-terminal" evidence="2">
    <location>
        <begin position="13"/>
        <end position="177"/>
    </location>
</feature>
<evidence type="ECO:0000313" key="3">
    <source>
        <dbReference type="EMBL" id="MDK9867002.1"/>
    </source>
</evidence>
<dbReference type="InterPro" id="IPR001296">
    <property type="entry name" value="Glyco_trans_1"/>
</dbReference>
<dbReference type="EMBL" id="JARGCK010000019">
    <property type="protein sequence ID" value="MDK9867002.1"/>
    <property type="molecule type" value="Genomic_DNA"/>
</dbReference>
<dbReference type="CDD" id="cd03808">
    <property type="entry name" value="GT4_CapM-like"/>
    <property type="match status" value="1"/>
</dbReference>
<dbReference type="SUPFAM" id="SSF53756">
    <property type="entry name" value="UDP-Glycosyltransferase/glycogen phosphorylase"/>
    <property type="match status" value="1"/>
</dbReference>
<protein>
    <submittedName>
        <fullName evidence="3">Glycosyltransferase family 4 protein</fullName>
    </submittedName>
</protein>
<proteinExistence type="predicted"/>
<evidence type="ECO:0000313" key="4">
    <source>
        <dbReference type="Proteomes" id="UP001174037"/>
    </source>
</evidence>
<dbReference type="InterPro" id="IPR028098">
    <property type="entry name" value="Glyco_trans_4-like_N"/>
</dbReference>
<dbReference type="GO" id="GO:0016757">
    <property type="term" value="F:glycosyltransferase activity"/>
    <property type="evidence" value="ECO:0007669"/>
    <property type="project" value="InterPro"/>
</dbReference>
<dbReference type="AlphaFoldDB" id="A0AAW7AK50"/>
<accession>A0AAW7AK50</accession>
<dbReference type="RefSeq" id="WP_285324443.1">
    <property type="nucleotide sequence ID" value="NZ_JARGCK010000019.1"/>
</dbReference>
<sequence>MKILYCITKADTGGAQTHLIQLANYFAKKNDVYVIVGNNGPMLDKLSEKIKVIVLNDLVGPISLNHDILAIKKIAKLINSIKPDIIHYHSSKAGTVGRLAYKFSKVKSSFIIFTAHSWAFTEGIGLFKKLLYRNIEKIMLNITDKVICVSKFDENLALKYNFNANKLVMIHNGVNIESNLMKTKNEKNNGEDRIIKFVMLARFSYPKMQSEVIQAVYLLKNITSKNFEVNFIGDGEFLVENQALVDSLNLNDEIKFLGDVNNASNLLVNYDVFILMSKHEGLPISIIEAMANRLPIIASNVGGVEELIEDNGSLLKKNSAEELALIMLKYMNIDLIEKEGKRSRDKFLNEYTEIKMIKELECLYDNYSKK</sequence>
<comment type="caution">
    <text evidence="3">The sequence shown here is derived from an EMBL/GenBank/DDBJ whole genome shotgun (WGS) entry which is preliminary data.</text>
</comment>
<evidence type="ECO:0000259" key="2">
    <source>
        <dbReference type="Pfam" id="PF13439"/>
    </source>
</evidence>
<dbReference type="Gene3D" id="3.40.50.2000">
    <property type="entry name" value="Glycogen Phosphorylase B"/>
    <property type="match status" value="2"/>
</dbReference>
<dbReference type="PANTHER" id="PTHR12526:SF630">
    <property type="entry name" value="GLYCOSYLTRANSFERASE"/>
    <property type="match status" value="1"/>
</dbReference>
<dbReference type="Proteomes" id="UP001174037">
    <property type="component" value="Unassembled WGS sequence"/>
</dbReference>